<dbReference type="KEGG" id="mac:MA_0761"/>
<dbReference type="PANTHER" id="PTHR22642">
    <property type="entry name" value="IMIDAZOLONEPROPIONASE"/>
    <property type="match status" value="1"/>
</dbReference>
<evidence type="ECO:0000313" key="3">
    <source>
        <dbReference type="Proteomes" id="UP000002487"/>
    </source>
</evidence>
<accession>Q8TSN4</accession>
<dbReference type="SUPFAM" id="SSF51556">
    <property type="entry name" value="Metallo-dependent hydrolases"/>
    <property type="match status" value="1"/>
</dbReference>
<dbReference type="Gene3D" id="3.10.310.70">
    <property type="match status" value="1"/>
</dbReference>
<dbReference type="Pfam" id="PF07969">
    <property type="entry name" value="Amidohydro_3"/>
    <property type="match status" value="1"/>
</dbReference>
<evidence type="ECO:0000313" key="2">
    <source>
        <dbReference type="EMBL" id="AAM04201.1"/>
    </source>
</evidence>
<gene>
    <name evidence="2" type="primary">aepA</name>
    <name evidence="2" type="ordered locus">MA_0761</name>
</gene>
<dbReference type="InterPro" id="IPR013108">
    <property type="entry name" value="Amidohydro_3"/>
</dbReference>
<dbReference type="InterPro" id="IPR033932">
    <property type="entry name" value="YtcJ-like"/>
</dbReference>
<dbReference type="STRING" id="188937.MA_0761"/>
<proteinExistence type="predicted"/>
<dbReference type="InterPro" id="IPR032466">
    <property type="entry name" value="Metal_Hydrolase"/>
</dbReference>
<dbReference type="EnsemblBacteria" id="AAM04201">
    <property type="protein sequence ID" value="AAM04201"/>
    <property type="gene ID" value="MA_0761"/>
</dbReference>
<name>Q8TSN4_METAC</name>
<dbReference type="GO" id="GO:0016810">
    <property type="term" value="F:hydrolase activity, acting on carbon-nitrogen (but not peptide) bonds"/>
    <property type="evidence" value="ECO:0007669"/>
    <property type="project" value="InterPro"/>
</dbReference>
<dbReference type="CDD" id="cd01300">
    <property type="entry name" value="YtcJ_like"/>
    <property type="match status" value="1"/>
</dbReference>
<dbReference type="PANTHER" id="PTHR22642:SF2">
    <property type="entry name" value="PROTEIN LONG AFTER FAR-RED 3"/>
    <property type="match status" value="1"/>
</dbReference>
<keyword evidence="3" id="KW-1185">Reference proteome</keyword>
<dbReference type="InterPro" id="IPR011059">
    <property type="entry name" value="Metal-dep_hydrolase_composite"/>
</dbReference>
<dbReference type="Gene3D" id="2.30.40.10">
    <property type="entry name" value="Urease, subunit C, domain 1"/>
    <property type="match status" value="1"/>
</dbReference>
<sequence>MGDIMGQTFSPGTVAEVIYQGGDIITMNCAAPTAEALAVKDGRILAVGSKEEVLKTRGNTTRIVDLGGKALLPGFLDAHSHFNNALQIVGWANVSPPPVGPVTDIPGLIATVKAHADRMKPEKGEWIIAYGYDANELHEKRDVTINDLDPVFPDNPVMLIHVSNHGAVLNSAGLAKADVTEKTETPAGGIIARLPGSNRPAGLLMETAFLPIFADMPQPAEEEKFASFKQAQLEYARNGYTTIQEGATNYADFVTIRKAAEKNLLFLDLVVLPMVTDLRQFSGENLDPAYRHRLKLGGVKLFGDGSPQGKTAYWSKPLLTRGPGGELAWCGEPTFPYETFAKMVAAVYATGARIYCHCNGDGAIDNLIKAFDEIGVKADQDRRDVVVHSQFVRDDQLDRYVEIGLTPSFFTNHVFFWGDIHVQNTGEERASFISPMAASKARGIRFSNHTDFSVTPLDPFMTIWTAITRQTRSGRVLGPDQCVDVLTALRALTLDAAWQYREEKTKGSLEACKLADLVIIDKNPLKVKPDDVRNLKVVETIKEGRSVYRREEQ</sequence>
<dbReference type="Gene3D" id="3.20.20.140">
    <property type="entry name" value="Metal-dependent hydrolases"/>
    <property type="match status" value="1"/>
</dbReference>
<reference evidence="2 3" key="1">
    <citation type="journal article" date="2002" name="Genome Res.">
        <title>The genome of Methanosarcina acetivorans reveals extensive metabolic and physiological diversity.</title>
        <authorList>
            <person name="Galagan J.E."/>
            <person name="Nusbaum C."/>
            <person name="Roy A."/>
            <person name="Endrizzi M.G."/>
            <person name="Macdonald P."/>
            <person name="FitzHugh W."/>
            <person name="Calvo S."/>
            <person name="Engels R."/>
            <person name="Smirnov S."/>
            <person name="Atnoor D."/>
            <person name="Brown A."/>
            <person name="Allen N."/>
            <person name="Naylor J."/>
            <person name="Stange-Thomann N."/>
            <person name="DeArellano K."/>
            <person name="Johnson R."/>
            <person name="Linton L."/>
            <person name="McEwan P."/>
            <person name="McKernan K."/>
            <person name="Talamas J."/>
            <person name="Tirrell A."/>
            <person name="Ye W."/>
            <person name="Zimmer A."/>
            <person name="Barber R.D."/>
            <person name="Cann I."/>
            <person name="Graham D.E."/>
            <person name="Grahame D.A."/>
            <person name="Guss A."/>
            <person name="Hedderich R."/>
            <person name="Ingram-Smith C."/>
            <person name="Kuettner C.H."/>
            <person name="Krzycki J.A."/>
            <person name="Leigh J.A."/>
            <person name="Li W."/>
            <person name="Liu J."/>
            <person name="Mukhopadhyay B."/>
            <person name="Reeve J.N."/>
            <person name="Smith K."/>
            <person name="Springer T.A."/>
            <person name="Umayam L.A."/>
            <person name="White O."/>
            <person name="White R.H."/>
            <person name="de Macario E.C."/>
            <person name="Ferry J.G."/>
            <person name="Jarrell K.F."/>
            <person name="Jing H."/>
            <person name="Macario A.J.L."/>
            <person name="Paulsen I."/>
            <person name="Pritchett M."/>
            <person name="Sowers K.R."/>
            <person name="Swanson R.V."/>
            <person name="Zinder S.H."/>
            <person name="Lander E."/>
            <person name="Metcalf W.W."/>
            <person name="Birren B."/>
        </authorList>
    </citation>
    <scope>NUCLEOTIDE SEQUENCE [LARGE SCALE GENOMIC DNA]</scope>
    <source>
        <strain evidence="3">ATCC 35395 / DSM 2834 / JCM 12185 / C2A</strain>
    </source>
</reference>
<protein>
    <submittedName>
        <fullName evidence="2">Exoenzymes regulatory protein</fullName>
    </submittedName>
</protein>
<organism evidence="2 3">
    <name type="scientific">Methanosarcina acetivorans (strain ATCC 35395 / DSM 2834 / JCM 12185 / C2A)</name>
    <dbReference type="NCBI Taxonomy" id="188937"/>
    <lineage>
        <taxon>Archaea</taxon>
        <taxon>Methanobacteriati</taxon>
        <taxon>Methanobacteriota</taxon>
        <taxon>Stenosarchaea group</taxon>
        <taxon>Methanomicrobia</taxon>
        <taxon>Methanosarcinales</taxon>
        <taxon>Methanosarcinaceae</taxon>
        <taxon>Methanosarcina</taxon>
    </lineage>
</organism>
<dbReference type="AlphaFoldDB" id="Q8TSN4"/>
<dbReference type="PhylomeDB" id="Q8TSN4"/>
<feature type="domain" description="Amidohydrolase 3" evidence="1">
    <location>
        <begin position="62"/>
        <end position="548"/>
    </location>
</feature>
<dbReference type="InParanoid" id="Q8TSN4"/>
<dbReference type="Proteomes" id="UP000002487">
    <property type="component" value="Chromosome"/>
</dbReference>
<dbReference type="EMBL" id="AE010299">
    <property type="protein sequence ID" value="AAM04201.1"/>
    <property type="molecule type" value="Genomic_DNA"/>
</dbReference>
<evidence type="ECO:0000259" key="1">
    <source>
        <dbReference type="Pfam" id="PF07969"/>
    </source>
</evidence>
<dbReference type="SUPFAM" id="SSF51338">
    <property type="entry name" value="Composite domain of metallo-dependent hydrolases"/>
    <property type="match status" value="1"/>
</dbReference>
<dbReference type="HOGENOM" id="CLU_009942_2_0_2"/>